<keyword evidence="4" id="KW-0479">Metal-binding</keyword>
<reference evidence="10" key="1">
    <citation type="submission" date="2020-01" db="EMBL/GenBank/DDBJ databases">
        <title>The Celery Genome Sequence Reveals Sequential Paleo-tetraploidization, Resistance Gene Elimination, Karyotype Evolution, and Functional Innovation in Apiales.</title>
        <authorList>
            <person name="Song X."/>
        </authorList>
    </citation>
    <scope>NUCLEOTIDE SEQUENCE</scope>
    <source>
        <tissue evidence="10">Leaf</tissue>
    </source>
</reference>
<evidence type="ECO:0000256" key="2">
    <source>
        <dbReference type="ARBA" id="ARBA00010617"/>
    </source>
</evidence>
<comment type="similarity">
    <text evidence="2">Belongs to the cytochrome P450 family.</text>
</comment>
<evidence type="ECO:0000256" key="1">
    <source>
        <dbReference type="ARBA" id="ARBA00004524"/>
    </source>
</evidence>
<evidence type="ECO:0000256" key="9">
    <source>
        <dbReference type="ARBA" id="ARBA00023033"/>
    </source>
</evidence>
<dbReference type="EMBL" id="WRXP01003350">
    <property type="protein sequence ID" value="KAF1001650.1"/>
    <property type="molecule type" value="Genomic_DNA"/>
</dbReference>
<protein>
    <submittedName>
        <fullName evidence="10">Uncharacterized protein</fullName>
    </submittedName>
</protein>
<keyword evidence="7" id="KW-0560">Oxidoreductase</keyword>
<evidence type="ECO:0000256" key="6">
    <source>
        <dbReference type="ARBA" id="ARBA00022848"/>
    </source>
</evidence>
<keyword evidence="9" id="KW-0503">Monooxygenase</keyword>
<evidence type="ECO:0000256" key="8">
    <source>
        <dbReference type="ARBA" id="ARBA00023004"/>
    </source>
</evidence>
<evidence type="ECO:0000313" key="10">
    <source>
        <dbReference type="EMBL" id="KAF1001650.1"/>
    </source>
</evidence>
<keyword evidence="5" id="KW-0256">Endoplasmic reticulum</keyword>
<evidence type="ECO:0000256" key="3">
    <source>
        <dbReference type="ARBA" id="ARBA00022617"/>
    </source>
</evidence>
<evidence type="ECO:0000256" key="4">
    <source>
        <dbReference type="ARBA" id="ARBA00022723"/>
    </source>
</evidence>
<dbReference type="PANTHER" id="PTHR47955">
    <property type="entry name" value="CYTOCHROME P450 FAMILY 71 PROTEIN"/>
    <property type="match status" value="1"/>
</dbReference>
<dbReference type="GO" id="GO:0046872">
    <property type="term" value="F:metal ion binding"/>
    <property type="evidence" value="ECO:0007669"/>
    <property type="project" value="UniProtKB-KW"/>
</dbReference>
<gene>
    <name evidence="10" type="ORF">AG4045_026962</name>
</gene>
<comment type="caution">
    <text evidence="10">The sequence shown here is derived from an EMBL/GenBank/DDBJ whole genome shotgun (WGS) entry which is preliminary data.</text>
</comment>
<keyword evidence="3" id="KW-0349">Heme</keyword>
<organism evidence="10 11">
    <name type="scientific">Apium graveolens</name>
    <name type="common">Celery</name>
    <dbReference type="NCBI Taxonomy" id="4045"/>
    <lineage>
        <taxon>Eukaryota</taxon>
        <taxon>Viridiplantae</taxon>
        <taxon>Streptophyta</taxon>
        <taxon>Embryophyta</taxon>
        <taxon>Tracheophyta</taxon>
        <taxon>Spermatophyta</taxon>
        <taxon>Magnoliopsida</taxon>
        <taxon>eudicotyledons</taxon>
        <taxon>Gunneridae</taxon>
        <taxon>Pentapetalae</taxon>
        <taxon>asterids</taxon>
        <taxon>campanulids</taxon>
        <taxon>Apiales</taxon>
        <taxon>Apiaceae</taxon>
        <taxon>Apioideae</taxon>
        <taxon>apioid superclade</taxon>
        <taxon>Apieae</taxon>
        <taxon>Apium</taxon>
    </lineage>
</organism>
<dbReference type="PANTHER" id="PTHR47955:SF8">
    <property type="entry name" value="CYTOCHROME P450 71D11-LIKE"/>
    <property type="match status" value="1"/>
</dbReference>
<dbReference type="Proteomes" id="UP000593563">
    <property type="component" value="Unassembled WGS sequence"/>
</dbReference>
<accession>A0A6L5B7U4</accession>
<dbReference type="GO" id="GO:0004497">
    <property type="term" value="F:monooxygenase activity"/>
    <property type="evidence" value="ECO:0007669"/>
    <property type="project" value="UniProtKB-KW"/>
</dbReference>
<evidence type="ECO:0000313" key="11">
    <source>
        <dbReference type="Proteomes" id="UP000593563"/>
    </source>
</evidence>
<keyword evidence="6" id="KW-0492">Microsome</keyword>
<name>A0A6L5B7U4_APIGR</name>
<proteinExistence type="inferred from homology"/>
<sequence length="164" mass="19176">MKKKLVKIRGRYDILMERIIEEHRDTRRRRRKIENGDDGDADKDLLDILLDISEDASLEIRLSIENIKAFILGIKRKLVGVRGRYDIMMDRIIQEHRDIRKLRKVHGDGAWSEKDLLDILLDISEDESMEITLSIENIKAFILGLVNLYSFIKFRLDSGVSVLV</sequence>
<keyword evidence="8" id="KW-0408">Iron</keyword>
<dbReference type="AlphaFoldDB" id="A0A6L5B7U4"/>
<evidence type="ECO:0000256" key="7">
    <source>
        <dbReference type="ARBA" id="ARBA00023002"/>
    </source>
</evidence>
<keyword evidence="11" id="KW-1185">Reference proteome</keyword>
<comment type="subcellular location">
    <subcellularLocation>
        <location evidence="1">Microsome membrane</location>
    </subcellularLocation>
</comment>
<evidence type="ECO:0000256" key="5">
    <source>
        <dbReference type="ARBA" id="ARBA00022824"/>
    </source>
</evidence>